<evidence type="ECO:0000313" key="2">
    <source>
        <dbReference type="Proteomes" id="UP000293475"/>
    </source>
</evidence>
<dbReference type="Pfam" id="PF07751">
    <property type="entry name" value="Abi_2"/>
    <property type="match status" value="1"/>
</dbReference>
<dbReference type="RefSeq" id="WP_131219122.1">
    <property type="nucleotide sequence ID" value="NZ_CP062949.1"/>
</dbReference>
<dbReference type="Proteomes" id="UP000293475">
    <property type="component" value="Unassembled WGS sequence"/>
</dbReference>
<proteinExistence type="predicted"/>
<dbReference type="EMBL" id="SHPO01000045">
    <property type="protein sequence ID" value="TCD76379.1"/>
    <property type="molecule type" value="Genomic_DNA"/>
</dbReference>
<name>A0A4R0SBZ3_BIFLL</name>
<evidence type="ECO:0000313" key="1">
    <source>
        <dbReference type="EMBL" id="TCD76379.1"/>
    </source>
</evidence>
<comment type="caution">
    <text evidence="1">The sequence shown here is derived from an EMBL/GenBank/DDBJ whole genome shotgun (WGS) entry which is preliminary data.</text>
</comment>
<protein>
    <recommendedName>
        <fullName evidence="3">Abi-like protein</fullName>
    </recommendedName>
</protein>
<dbReference type="InterPro" id="IPR011664">
    <property type="entry name" value="Abi_system_AbiD/AbiF-like"/>
</dbReference>
<sequence>MIDVLAHNHAPDETWGLEWLSSPRLQTYLDASGNNLQRALRLYEWNINLGQTLMKDIAFFEVALRNAYNREIDSRWDGTRHWLFDDDSSVNIPISRHNRAGKSFDANALNRTSIRNATPSRTETIQPDKTIANLPLGFWAHLTDKAHERILWIPYLHHAWPSGTNRADLNAKIRLINECRNRIAHHEPLFHNADGTRNPTVVDGLVVDLFHELLPQADVFEPDAPTPVELLLHSSPRP</sequence>
<gene>
    <name evidence="1" type="ORF">MCC10004_2110</name>
</gene>
<evidence type="ECO:0008006" key="3">
    <source>
        <dbReference type="Google" id="ProtNLM"/>
    </source>
</evidence>
<dbReference type="AlphaFoldDB" id="A0A4R0SBZ3"/>
<organism evidence="1 2">
    <name type="scientific">Bifidobacterium longum subsp. longum</name>
    <dbReference type="NCBI Taxonomy" id="1679"/>
    <lineage>
        <taxon>Bacteria</taxon>
        <taxon>Bacillati</taxon>
        <taxon>Actinomycetota</taxon>
        <taxon>Actinomycetes</taxon>
        <taxon>Bifidobacteriales</taxon>
        <taxon>Bifidobacteriaceae</taxon>
        <taxon>Bifidobacterium</taxon>
    </lineage>
</organism>
<accession>A0A4R0SBZ3</accession>
<reference evidence="1 2" key="1">
    <citation type="journal article" date="2018" name="Sci. Rep.">
        <title>Genomic diversity and distribution of Bifidobacterium longum subsp. longum across the human lifespan.</title>
        <authorList>
            <person name="Odamaki T."/>
            <person name="Bottacini F."/>
            <person name="Kato K."/>
            <person name="Mitsuyama E."/>
            <person name="Yoshida K."/>
            <person name="Horigome A."/>
            <person name="Xiao J.Z."/>
            <person name="van Sinderen D."/>
        </authorList>
    </citation>
    <scope>NUCLEOTIDE SEQUENCE [LARGE SCALE GENOMIC DNA]</scope>
    <source>
        <strain evidence="1 2">MCC10004</strain>
    </source>
</reference>